<dbReference type="AlphaFoldDB" id="A0AA89B490"/>
<evidence type="ECO:0000256" key="2">
    <source>
        <dbReference type="ARBA" id="ARBA00022695"/>
    </source>
</evidence>
<dbReference type="PANTHER" id="PTHR48475:SF1">
    <property type="entry name" value="RNASE H TYPE-1 DOMAIN-CONTAINING PROTEIN"/>
    <property type="match status" value="1"/>
</dbReference>
<dbReference type="GO" id="GO:0003964">
    <property type="term" value="F:RNA-directed DNA polymerase activity"/>
    <property type="evidence" value="ECO:0007669"/>
    <property type="project" value="UniProtKB-KW"/>
</dbReference>
<feature type="domain" description="Reverse transcriptase RNase H-like" evidence="7">
    <location>
        <begin position="64"/>
        <end position="127"/>
    </location>
</feature>
<keyword evidence="5" id="KW-0378">Hydrolase</keyword>
<keyword evidence="4" id="KW-0255">Endonuclease</keyword>
<keyword evidence="6" id="KW-0695">RNA-directed DNA polymerase</keyword>
<reference evidence="8" key="1">
    <citation type="submission" date="2022-12" db="EMBL/GenBank/DDBJ databases">
        <title>Draft genome assemblies for two species of Escallonia (Escalloniales).</title>
        <authorList>
            <person name="Chanderbali A."/>
            <person name="Dervinis C."/>
            <person name="Anghel I."/>
            <person name="Soltis D."/>
            <person name="Soltis P."/>
            <person name="Zapata F."/>
        </authorList>
    </citation>
    <scope>NUCLEOTIDE SEQUENCE</scope>
    <source>
        <strain evidence="8">UCBG64.0493</strain>
        <tissue evidence="8">Leaf</tissue>
    </source>
</reference>
<comment type="caution">
    <text evidence="8">The sequence shown here is derived from an EMBL/GenBank/DDBJ whole genome shotgun (WGS) entry which is preliminary data.</text>
</comment>
<dbReference type="PANTHER" id="PTHR48475">
    <property type="entry name" value="RIBONUCLEASE H"/>
    <property type="match status" value="1"/>
</dbReference>
<evidence type="ECO:0000256" key="6">
    <source>
        <dbReference type="ARBA" id="ARBA00022918"/>
    </source>
</evidence>
<evidence type="ECO:0000256" key="5">
    <source>
        <dbReference type="ARBA" id="ARBA00022801"/>
    </source>
</evidence>
<dbReference type="Pfam" id="PF17917">
    <property type="entry name" value="RT_RNaseH"/>
    <property type="match status" value="1"/>
</dbReference>
<evidence type="ECO:0000259" key="7">
    <source>
        <dbReference type="Pfam" id="PF17917"/>
    </source>
</evidence>
<dbReference type="InterPro" id="IPR041373">
    <property type="entry name" value="RT_RNaseH"/>
</dbReference>
<evidence type="ECO:0000313" key="9">
    <source>
        <dbReference type="Proteomes" id="UP001188597"/>
    </source>
</evidence>
<keyword evidence="9" id="KW-1185">Reference proteome</keyword>
<keyword evidence="3" id="KW-0540">Nuclease</keyword>
<protein>
    <recommendedName>
        <fullName evidence="7">Reverse transcriptase RNase H-like domain-containing protein</fullName>
    </recommendedName>
</protein>
<evidence type="ECO:0000256" key="4">
    <source>
        <dbReference type="ARBA" id="ARBA00022759"/>
    </source>
</evidence>
<keyword evidence="1" id="KW-0808">Transferase</keyword>
<keyword evidence="2" id="KW-0548">Nucleotidyltransferase</keyword>
<proteinExistence type="predicted"/>
<dbReference type="EMBL" id="JAVXUP010000605">
    <property type="protein sequence ID" value="KAK3024377.1"/>
    <property type="molecule type" value="Genomic_DNA"/>
</dbReference>
<name>A0AA89B490_9ASTE</name>
<organism evidence="8 9">
    <name type="scientific">Escallonia herrerae</name>
    <dbReference type="NCBI Taxonomy" id="1293975"/>
    <lineage>
        <taxon>Eukaryota</taxon>
        <taxon>Viridiplantae</taxon>
        <taxon>Streptophyta</taxon>
        <taxon>Embryophyta</taxon>
        <taxon>Tracheophyta</taxon>
        <taxon>Spermatophyta</taxon>
        <taxon>Magnoliopsida</taxon>
        <taxon>eudicotyledons</taxon>
        <taxon>Gunneridae</taxon>
        <taxon>Pentapetalae</taxon>
        <taxon>asterids</taxon>
        <taxon>campanulids</taxon>
        <taxon>Escalloniales</taxon>
        <taxon>Escalloniaceae</taxon>
        <taxon>Escallonia</taxon>
    </lineage>
</organism>
<dbReference type="Proteomes" id="UP001188597">
    <property type="component" value="Unassembled WGS sequence"/>
</dbReference>
<evidence type="ECO:0000256" key="3">
    <source>
        <dbReference type="ARBA" id="ARBA00022722"/>
    </source>
</evidence>
<evidence type="ECO:0000313" key="8">
    <source>
        <dbReference type="EMBL" id="KAK3024377.1"/>
    </source>
</evidence>
<evidence type="ECO:0000256" key="1">
    <source>
        <dbReference type="ARBA" id="ARBA00022679"/>
    </source>
</evidence>
<sequence>MLKEFKDVFAWTYKEMPGLDPKVAEVHHLAIKSGVHPVKQAQHMFHPKVVLEIEVEINKLIEARLRETELKYNPIEKTCLALVFASQKLRHYFLAYTVHLILKVKYVMAKTVLSWCLAKWSILFNEFEIVYVPRTAIKGQALADFLADHPISAD</sequence>
<dbReference type="GO" id="GO:0016787">
    <property type="term" value="F:hydrolase activity"/>
    <property type="evidence" value="ECO:0007669"/>
    <property type="project" value="UniProtKB-KW"/>
</dbReference>
<dbReference type="GO" id="GO:0004519">
    <property type="term" value="F:endonuclease activity"/>
    <property type="evidence" value="ECO:0007669"/>
    <property type="project" value="UniProtKB-KW"/>
</dbReference>
<gene>
    <name evidence="8" type="ORF">RJ639_043281</name>
</gene>
<accession>A0AA89B490</accession>